<organism evidence="3 4">
    <name type="scientific">Branchiibius hedensis</name>
    <dbReference type="NCBI Taxonomy" id="672460"/>
    <lineage>
        <taxon>Bacteria</taxon>
        <taxon>Bacillati</taxon>
        <taxon>Actinomycetota</taxon>
        <taxon>Actinomycetes</taxon>
        <taxon>Micrococcales</taxon>
        <taxon>Dermacoccaceae</taxon>
        <taxon>Branchiibius</taxon>
    </lineage>
</organism>
<evidence type="ECO:0000256" key="2">
    <source>
        <dbReference type="PIRSR" id="PIRSR605754-1"/>
    </source>
</evidence>
<dbReference type="NCBIfam" id="TIGR01076">
    <property type="entry name" value="sortase_fam"/>
    <property type="match status" value="1"/>
</dbReference>
<dbReference type="Proteomes" id="UP000250028">
    <property type="component" value="Unassembled WGS sequence"/>
</dbReference>
<dbReference type="RefSeq" id="WP_245934063.1">
    <property type="nucleotide sequence ID" value="NZ_QGDN01000001.1"/>
</dbReference>
<name>A0A2Y8ZX19_9MICO</name>
<dbReference type="NCBIfam" id="NF033747">
    <property type="entry name" value="class_E_sortase"/>
    <property type="match status" value="1"/>
</dbReference>
<evidence type="ECO:0000313" key="3">
    <source>
        <dbReference type="EMBL" id="SSA34417.1"/>
    </source>
</evidence>
<dbReference type="InterPro" id="IPR042003">
    <property type="entry name" value="Sortase_E"/>
</dbReference>
<dbReference type="GO" id="GO:0016787">
    <property type="term" value="F:hydrolase activity"/>
    <property type="evidence" value="ECO:0007669"/>
    <property type="project" value="UniProtKB-KW"/>
</dbReference>
<keyword evidence="1" id="KW-0378">Hydrolase</keyword>
<dbReference type="InterPro" id="IPR053465">
    <property type="entry name" value="Sortase_Class_E"/>
</dbReference>
<dbReference type="SUPFAM" id="SSF63817">
    <property type="entry name" value="Sortase"/>
    <property type="match status" value="1"/>
</dbReference>
<dbReference type="InterPro" id="IPR005754">
    <property type="entry name" value="Sortase"/>
</dbReference>
<sequence>MIAWLRRDPLAAGLWSACAVLLAISLTCGGVLAWQLWGTNVVAAQEHSDEVKALQRQWKNGGTAEPGNDPRVMAQPDAYGTPFAIMRVPRFGADWIQPIVQGANLDELAAGIGHAAGSAMPGQVGNFAVAGHRTTHDKPFNLIATLRAGDLITVETATDTYTYKVTSHEVVQPTDVAVFDPVPGKPGAQPTVAMLTMSSCHPEFSARERYVVHAVLVGSRTKTG</sequence>
<gene>
    <name evidence="3" type="ORF">SAMN04489750_1736</name>
</gene>
<keyword evidence="4" id="KW-1185">Reference proteome</keyword>
<accession>A0A2Y8ZX19</accession>
<dbReference type="AlphaFoldDB" id="A0A2Y8ZX19"/>
<evidence type="ECO:0000256" key="1">
    <source>
        <dbReference type="ARBA" id="ARBA00022801"/>
    </source>
</evidence>
<dbReference type="Pfam" id="PF04203">
    <property type="entry name" value="Sortase"/>
    <property type="match status" value="1"/>
</dbReference>
<proteinExistence type="predicted"/>
<evidence type="ECO:0000313" key="4">
    <source>
        <dbReference type="Proteomes" id="UP000250028"/>
    </source>
</evidence>
<protein>
    <submittedName>
        <fullName evidence="3">Sortase A</fullName>
    </submittedName>
</protein>
<feature type="active site" description="Acyl-thioester intermediate" evidence="2">
    <location>
        <position position="200"/>
    </location>
</feature>
<reference evidence="4" key="1">
    <citation type="submission" date="2016-10" db="EMBL/GenBank/DDBJ databases">
        <authorList>
            <person name="Varghese N."/>
            <person name="Submissions S."/>
        </authorList>
    </citation>
    <scope>NUCLEOTIDE SEQUENCE [LARGE SCALE GENOMIC DNA]</scope>
    <source>
        <strain evidence="4">DSM 22951</strain>
    </source>
</reference>
<dbReference type="CDD" id="cd05830">
    <property type="entry name" value="Sortase_E"/>
    <property type="match status" value="1"/>
</dbReference>
<dbReference type="InterPro" id="IPR023365">
    <property type="entry name" value="Sortase_dom-sf"/>
</dbReference>
<feature type="active site" description="Proton donor/acceptor" evidence="2">
    <location>
        <position position="132"/>
    </location>
</feature>
<dbReference type="Gene3D" id="2.40.260.10">
    <property type="entry name" value="Sortase"/>
    <property type="match status" value="1"/>
</dbReference>
<dbReference type="EMBL" id="UESZ01000001">
    <property type="protein sequence ID" value="SSA34417.1"/>
    <property type="molecule type" value="Genomic_DNA"/>
</dbReference>